<comment type="cofactor">
    <cofactor evidence="5">
        <name>a divalent metal cation</name>
        <dbReference type="ChEBI" id="CHEBI:60240"/>
    </cofactor>
</comment>
<feature type="active site" description="Proton acceptor" evidence="5">
    <location>
        <position position="211"/>
    </location>
</feature>
<evidence type="ECO:0000256" key="2">
    <source>
        <dbReference type="ARBA" id="ARBA00022723"/>
    </source>
</evidence>
<feature type="binding site" evidence="5">
    <location>
        <position position="187"/>
    </location>
    <ligand>
        <name>Mg(2+)</name>
        <dbReference type="ChEBI" id="CHEBI:18420"/>
    </ligand>
</feature>
<dbReference type="Proteomes" id="UP001238805">
    <property type="component" value="Chromosome"/>
</dbReference>
<feature type="domain" description="Mandelate racemase/muconate lactonizing enzyme C-terminal" evidence="6">
    <location>
        <begin position="86"/>
        <end position="177"/>
    </location>
</feature>
<dbReference type="SFLD" id="SFLDS00001">
    <property type="entry name" value="Enolase"/>
    <property type="match status" value="1"/>
</dbReference>
<dbReference type="InterPro" id="IPR036849">
    <property type="entry name" value="Enolase-like_C_sf"/>
</dbReference>
<comment type="pathway">
    <text evidence="5">Quinol/quinone metabolism; 1,4-dihydroxy-2-naphthoate biosynthesis; 1,4-dihydroxy-2-naphthoate from chorismate: step 4/7.</text>
</comment>
<evidence type="ECO:0000256" key="5">
    <source>
        <dbReference type="HAMAP-Rule" id="MF_00470"/>
    </source>
</evidence>
<dbReference type="Pfam" id="PF18374">
    <property type="entry name" value="Enolase_like_N"/>
    <property type="match status" value="1"/>
</dbReference>
<evidence type="ECO:0000313" key="7">
    <source>
        <dbReference type="EMBL" id="WIM71265.1"/>
    </source>
</evidence>
<evidence type="ECO:0000256" key="3">
    <source>
        <dbReference type="ARBA" id="ARBA00022842"/>
    </source>
</evidence>
<dbReference type="SFLD" id="SFLDF00009">
    <property type="entry name" value="o-succinylbenzoate_synthase"/>
    <property type="match status" value="1"/>
</dbReference>
<comment type="catalytic activity">
    <reaction evidence="5">
        <text>(1R,6R)-6-hydroxy-2-succinyl-cyclohexa-2,4-diene-1-carboxylate = 2-succinylbenzoate + H2O</text>
        <dbReference type="Rhea" id="RHEA:10196"/>
        <dbReference type="ChEBI" id="CHEBI:15377"/>
        <dbReference type="ChEBI" id="CHEBI:18325"/>
        <dbReference type="ChEBI" id="CHEBI:58689"/>
        <dbReference type="EC" id="4.2.1.113"/>
    </reaction>
</comment>
<dbReference type="PANTHER" id="PTHR48073">
    <property type="entry name" value="O-SUCCINYLBENZOATE SYNTHASE-RELATED"/>
    <property type="match status" value="1"/>
</dbReference>
<organism evidence="7 8">
    <name type="scientific">Corynebacterium suedekumii</name>
    <dbReference type="NCBI Taxonomy" id="3049801"/>
    <lineage>
        <taxon>Bacteria</taxon>
        <taxon>Bacillati</taxon>
        <taxon>Actinomycetota</taxon>
        <taxon>Actinomycetes</taxon>
        <taxon>Mycobacteriales</taxon>
        <taxon>Corynebacteriaceae</taxon>
        <taxon>Corynebacterium</taxon>
    </lineage>
</organism>
<dbReference type="Gene3D" id="3.20.20.120">
    <property type="entry name" value="Enolase-like C-terminal domain"/>
    <property type="match status" value="1"/>
</dbReference>
<sequence>MHVDDILDRAHVVALPMAVRFRGVDIREALLIDGPAGWGEFSPFLEYGARESSAWLRAGLEAAYEGFPAPLRDTVEVNATVPAVTADAVPEVLARFAGCRVIKVKVAEKGQTLDDDIARVNAVRDHVPGAVIRVDANRGWTVTEAVAAAHELGPLDYLEQPCATVEELAEVRRALMRSGIFARVAADESIRRSDDPYRVAELQAADVAVVKVAPLGGVRRVLQLATDLRARHMDITVASALDTAVGMNAGLAAVAALPVLSDDDDMDVPPAAAGLATGSLFLEDVAEPRELVDGHLPVAPVTPDPDRLETLAAPADRRDRWFDRLRDAHRYL</sequence>
<dbReference type="RefSeq" id="WP_284875837.1">
    <property type="nucleotide sequence ID" value="NZ_CP126970.1"/>
</dbReference>
<dbReference type="PANTHER" id="PTHR48073:SF2">
    <property type="entry name" value="O-SUCCINYLBENZOATE SYNTHASE"/>
    <property type="match status" value="1"/>
</dbReference>
<dbReference type="NCBIfam" id="NF002782">
    <property type="entry name" value="PRK02901.1"/>
    <property type="match status" value="1"/>
</dbReference>
<dbReference type="Pfam" id="PF13378">
    <property type="entry name" value="MR_MLE_C"/>
    <property type="match status" value="1"/>
</dbReference>
<evidence type="ECO:0000313" key="8">
    <source>
        <dbReference type="Proteomes" id="UP001238805"/>
    </source>
</evidence>
<proteinExistence type="inferred from homology"/>
<comment type="function">
    <text evidence="5">Converts 2-succinyl-6-hydroxy-2,4-cyclohexadiene-1-carboxylate (SHCHC) to 2-succinylbenzoate (OSB).</text>
</comment>
<dbReference type="SMART" id="SM00922">
    <property type="entry name" value="MR_MLE"/>
    <property type="match status" value="1"/>
</dbReference>
<feature type="binding site" evidence="5">
    <location>
        <position position="135"/>
    </location>
    <ligand>
        <name>Mg(2+)</name>
        <dbReference type="ChEBI" id="CHEBI:18420"/>
    </ligand>
</feature>
<comment type="pathway">
    <text evidence="5">Quinol/quinone metabolism; menaquinone biosynthesis.</text>
</comment>
<name>A0ABY8VNP5_9CORY</name>
<feature type="binding site" evidence="5">
    <location>
        <position position="159"/>
    </location>
    <ligand>
        <name>Mg(2+)</name>
        <dbReference type="ChEBI" id="CHEBI:18420"/>
    </ligand>
</feature>
<dbReference type="InterPro" id="IPR010196">
    <property type="entry name" value="OSB_synthase_MenC1"/>
</dbReference>
<keyword evidence="8" id="KW-1185">Reference proteome</keyword>
<dbReference type="InterPro" id="IPR013342">
    <property type="entry name" value="Mandelate_racemase_C"/>
</dbReference>
<dbReference type="SUPFAM" id="SSF51604">
    <property type="entry name" value="Enolase C-terminal domain-like"/>
    <property type="match status" value="1"/>
</dbReference>
<gene>
    <name evidence="5" type="primary">menC</name>
    <name evidence="7" type="ORF">QP029_05650</name>
</gene>
<keyword evidence="4 5" id="KW-0456">Lyase</keyword>
<dbReference type="HAMAP" id="MF_00470">
    <property type="entry name" value="MenC_1"/>
    <property type="match status" value="1"/>
</dbReference>
<accession>A0ABY8VNP5</accession>
<evidence type="ECO:0000256" key="1">
    <source>
        <dbReference type="ARBA" id="ARBA00022428"/>
    </source>
</evidence>
<evidence type="ECO:0000259" key="6">
    <source>
        <dbReference type="SMART" id="SM00922"/>
    </source>
</evidence>
<dbReference type="InterPro" id="IPR029065">
    <property type="entry name" value="Enolase_C-like"/>
</dbReference>
<dbReference type="EMBL" id="CP126970">
    <property type="protein sequence ID" value="WIM71265.1"/>
    <property type="molecule type" value="Genomic_DNA"/>
</dbReference>
<dbReference type="GO" id="GO:0043748">
    <property type="term" value="F:O-succinylbenzoate synthase activity"/>
    <property type="evidence" value="ECO:0007669"/>
    <property type="project" value="UniProtKB-EC"/>
</dbReference>
<dbReference type="CDD" id="cd03320">
    <property type="entry name" value="OSBS"/>
    <property type="match status" value="1"/>
</dbReference>
<keyword evidence="3 5" id="KW-0460">Magnesium</keyword>
<keyword evidence="1 5" id="KW-0474">Menaquinone biosynthesis</keyword>
<dbReference type="EC" id="4.2.1.113" evidence="5"/>
<dbReference type="SFLD" id="SFLDG00180">
    <property type="entry name" value="muconate_cycloisomerase"/>
    <property type="match status" value="1"/>
</dbReference>
<comment type="similarity">
    <text evidence="5">Belongs to the mandelate racemase/muconate lactonizing enzyme family. MenC type 1 subfamily.</text>
</comment>
<reference evidence="7 8" key="1">
    <citation type="submission" date="2023-05" db="EMBL/GenBank/DDBJ databases">
        <title>Corynebacterium suedekumii sp. nov. and Corynebacterium breve sp. nov. isolated from raw cow's milk.</title>
        <authorList>
            <person name="Baer M.K."/>
            <person name="Mehl L."/>
            <person name="Hellmuth R."/>
            <person name="Marke G."/>
            <person name="Lipski A."/>
        </authorList>
    </citation>
    <scope>NUCLEOTIDE SEQUENCE [LARGE SCALE GENOMIC DNA]</scope>
    <source>
        <strain evidence="7 8">LM112</strain>
    </source>
</reference>
<protein>
    <recommendedName>
        <fullName evidence="5">o-succinylbenzoate synthase</fullName>
        <shortName evidence="5">OSB synthase</shortName>
        <shortName evidence="5">OSBS</shortName>
        <ecNumber evidence="5">4.2.1.113</ecNumber>
    </recommendedName>
    <alternativeName>
        <fullName evidence="5">4-(2'-carboxyphenyl)-4-oxybutyric acid synthase</fullName>
    </alternativeName>
    <alternativeName>
        <fullName evidence="5">o-succinylbenzoic acid synthase</fullName>
    </alternativeName>
</protein>
<feature type="active site" description="Proton donor" evidence="5">
    <location>
        <position position="105"/>
    </location>
</feature>
<keyword evidence="2 5" id="KW-0479">Metal-binding</keyword>
<evidence type="ECO:0000256" key="4">
    <source>
        <dbReference type="ARBA" id="ARBA00023239"/>
    </source>
</evidence>